<dbReference type="GO" id="GO:0000981">
    <property type="term" value="F:DNA-binding transcription factor activity, RNA polymerase II-specific"/>
    <property type="evidence" value="ECO:0007669"/>
    <property type="project" value="TreeGrafter"/>
</dbReference>
<evidence type="ECO:0000259" key="2">
    <source>
        <dbReference type="PROSITE" id="PS50888"/>
    </source>
</evidence>
<dbReference type="InterPro" id="IPR050283">
    <property type="entry name" value="E-box_TF_Regulators"/>
</dbReference>
<feature type="domain" description="BHLH" evidence="2">
    <location>
        <begin position="84"/>
        <end position="137"/>
    </location>
</feature>
<organism evidence="3 4">
    <name type="scientific">Meloidogyne enterolobii</name>
    <name type="common">Root-knot nematode worm</name>
    <name type="synonym">Meloidogyne mayaguensis</name>
    <dbReference type="NCBI Taxonomy" id="390850"/>
    <lineage>
        <taxon>Eukaryota</taxon>
        <taxon>Metazoa</taxon>
        <taxon>Ecdysozoa</taxon>
        <taxon>Nematoda</taxon>
        <taxon>Chromadorea</taxon>
        <taxon>Rhabditida</taxon>
        <taxon>Tylenchina</taxon>
        <taxon>Tylenchomorpha</taxon>
        <taxon>Tylenchoidea</taxon>
        <taxon>Meloidogynidae</taxon>
        <taxon>Meloidogyninae</taxon>
        <taxon>Meloidogyne</taxon>
    </lineage>
</organism>
<dbReference type="Gene3D" id="4.10.280.10">
    <property type="entry name" value="Helix-loop-helix DNA-binding domain"/>
    <property type="match status" value="1"/>
</dbReference>
<evidence type="ECO:0000313" key="4">
    <source>
        <dbReference type="Proteomes" id="UP000580250"/>
    </source>
</evidence>
<gene>
    <name evidence="3" type="ORF">MENT_LOCUS25073</name>
</gene>
<dbReference type="PANTHER" id="PTHR23349:SF108">
    <property type="entry name" value="BHLH DOMAIN-CONTAINING PROTEIN"/>
    <property type="match status" value="1"/>
</dbReference>
<dbReference type="GO" id="GO:0000977">
    <property type="term" value="F:RNA polymerase II transcription regulatory region sequence-specific DNA binding"/>
    <property type="evidence" value="ECO:0007669"/>
    <property type="project" value="TreeGrafter"/>
</dbReference>
<proteinExistence type="predicted"/>
<reference evidence="3 4" key="1">
    <citation type="submission" date="2020-08" db="EMBL/GenBank/DDBJ databases">
        <authorList>
            <person name="Koutsovoulos G."/>
            <person name="Danchin GJ E."/>
        </authorList>
    </citation>
    <scope>NUCLEOTIDE SEQUENCE [LARGE SCALE GENOMIC DNA]</scope>
</reference>
<evidence type="ECO:0000256" key="1">
    <source>
        <dbReference type="ARBA" id="ARBA00023125"/>
    </source>
</evidence>
<sequence length="150" mass="17418">MSNFLLSFSSSTPSLSHLLLTNNNFKSTTIPINQNENYSQIEQIVSSKFQNLNKNIKNEIINLNKQTKFNRLQTKKTIQKKTITCVERRNARERTRVHTVNHAFLQLKRMLPSLAKNVKRVSKLKILRTSIQYIYQLISILGQTTQKLDG</sequence>
<dbReference type="OrthoDB" id="6241467at2759"/>
<accession>A0A6V7VGF7</accession>
<dbReference type="InterPro" id="IPR011598">
    <property type="entry name" value="bHLH_dom"/>
</dbReference>
<name>A0A6V7VGF7_MELEN</name>
<dbReference type="EMBL" id="CAJEWN010000218">
    <property type="protein sequence ID" value="CAD2173464.1"/>
    <property type="molecule type" value="Genomic_DNA"/>
</dbReference>
<keyword evidence="1" id="KW-0238">DNA-binding</keyword>
<dbReference type="Pfam" id="PF00010">
    <property type="entry name" value="HLH"/>
    <property type="match status" value="1"/>
</dbReference>
<dbReference type="AlphaFoldDB" id="A0A6V7VGF7"/>
<protein>
    <recommendedName>
        <fullName evidence="2">BHLH domain-containing protein</fullName>
    </recommendedName>
</protein>
<dbReference type="InterPro" id="IPR036638">
    <property type="entry name" value="HLH_DNA-bd_sf"/>
</dbReference>
<evidence type="ECO:0000313" key="3">
    <source>
        <dbReference type="EMBL" id="CAD2173464.1"/>
    </source>
</evidence>
<dbReference type="SUPFAM" id="SSF47459">
    <property type="entry name" value="HLH, helix-loop-helix DNA-binding domain"/>
    <property type="match status" value="1"/>
</dbReference>
<dbReference type="PROSITE" id="PS50888">
    <property type="entry name" value="BHLH"/>
    <property type="match status" value="1"/>
</dbReference>
<dbReference type="SMART" id="SM00353">
    <property type="entry name" value="HLH"/>
    <property type="match status" value="1"/>
</dbReference>
<dbReference type="GO" id="GO:0032502">
    <property type="term" value="P:developmental process"/>
    <property type="evidence" value="ECO:0007669"/>
    <property type="project" value="TreeGrafter"/>
</dbReference>
<dbReference type="PANTHER" id="PTHR23349">
    <property type="entry name" value="BASIC HELIX-LOOP-HELIX TRANSCRIPTION FACTOR, TWIST"/>
    <property type="match status" value="1"/>
</dbReference>
<dbReference type="GO" id="GO:0046983">
    <property type="term" value="F:protein dimerization activity"/>
    <property type="evidence" value="ECO:0007669"/>
    <property type="project" value="InterPro"/>
</dbReference>
<dbReference type="Proteomes" id="UP000580250">
    <property type="component" value="Unassembled WGS sequence"/>
</dbReference>
<comment type="caution">
    <text evidence="3">The sequence shown here is derived from an EMBL/GenBank/DDBJ whole genome shotgun (WGS) entry which is preliminary data.</text>
</comment>